<dbReference type="OrthoDB" id="4738183at2"/>
<name>A0A1A0MIQ5_MYCMU</name>
<evidence type="ECO:0000259" key="1">
    <source>
        <dbReference type="Pfam" id="PF14230"/>
    </source>
</evidence>
<reference evidence="2 4" key="1">
    <citation type="submission" date="2016-06" db="EMBL/GenBank/DDBJ databases">
        <authorList>
            <person name="Kjaerup R.B."/>
            <person name="Dalgaard T.S."/>
            <person name="Juul-Madsen H.R."/>
        </authorList>
    </citation>
    <scope>NUCLEOTIDE SEQUENCE [LARGE SCALE GENOMIC DNA]</scope>
    <source>
        <strain evidence="2 4">1199456.5</strain>
    </source>
</reference>
<protein>
    <submittedName>
        <fullName evidence="3">DUF4333 domain-containing protein</fullName>
    </submittedName>
</protein>
<dbReference type="InterPro" id="IPR025637">
    <property type="entry name" value="DUF4333"/>
</dbReference>
<dbReference type="AlphaFoldDB" id="A0A1A0MIQ5"/>
<accession>A0A1A0MIQ5</accession>
<feature type="domain" description="DUF4333" evidence="1">
    <location>
        <begin position="16"/>
        <end position="88"/>
    </location>
</feature>
<dbReference type="EMBL" id="SDLO01000011">
    <property type="protein sequence ID" value="TDK88159.1"/>
    <property type="molecule type" value="Genomic_DNA"/>
</dbReference>
<evidence type="ECO:0000313" key="3">
    <source>
        <dbReference type="EMBL" id="TDK88159.1"/>
    </source>
</evidence>
<dbReference type="Pfam" id="PF14230">
    <property type="entry name" value="DUF4333"/>
    <property type="match status" value="1"/>
</dbReference>
<dbReference type="RefSeq" id="WP_064859657.1">
    <property type="nucleotide sequence ID" value="NZ_LZSF01000181.1"/>
</dbReference>
<proteinExistence type="predicted"/>
<dbReference type="Proteomes" id="UP000093962">
    <property type="component" value="Unassembled WGS sequence"/>
</dbReference>
<reference evidence="3 5" key="2">
    <citation type="submission" date="2019-01" db="EMBL/GenBank/DDBJ databases">
        <title>High-quality-draft genome sequences of five non-tuberculosis mycobacteriaceae isolated from a nosocomial environment.</title>
        <authorList>
            <person name="Tiago I."/>
            <person name="Alarico S."/>
            <person name="Pereira S.G."/>
            <person name="Coelho C."/>
            <person name="Maranha A."/>
            <person name="Empadinhas N."/>
        </authorList>
    </citation>
    <scope>NUCLEOTIDE SEQUENCE [LARGE SCALE GENOMIC DNA]</scope>
    <source>
        <strain evidence="3 5">24AIII</strain>
    </source>
</reference>
<organism evidence="2 4">
    <name type="scientific">Mycolicibacterium mucogenicum</name>
    <name type="common">Mycobacterium mucogenicum</name>
    <dbReference type="NCBI Taxonomy" id="56689"/>
    <lineage>
        <taxon>Bacteria</taxon>
        <taxon>Bacillati</taxon>
        <taxon>Actinomycetota</taxon>
        <taxon>Actinomycetes</taxon>
        <taxon>Mycobacteriales</taxon>
        <taxon>Mycobacteriaceae</taxon>
        <taxon>Mycolicibacterium</taxon>
    </lineage>
</organism>
<sequence>MTRSIGFIGTTVIVGVLTLQLSACTSTIKPEGAAQSVTDMVSSKTGFHPTDVKCPSGIDAEVGGEFDCTFTGPEGPYKAHLKITSVDGDKVGFDIKTNRS</sequence>
<dbReference type="EMBL" id="LZSF01000181">
    <property type="protein sequence ID" value="OBA85297.1"/>
    <property type="molecule type" value="Genomic_DNA"/>
</dbReference>
<evidence type="ECO:0000313" key="4">
    <source>
        <dbReference type="Proteomes" id="UP000093962"/>
    </source>
</evidence>
<gene>
    <name evidence="2" type="ORF">A5642_24470</name>
    <name evidence="3" type="ORF">EUA03_15125</name>
</gene>
<evidence type="ECO:0000313" key="5">
    <source>
        <dbReference type="Proteomes" id="UP000294929"/>
    </source>
</evidence>
<evidence type="ECO:0000313" key="2">
    <source>
        <dbReference type="EMBL" id="OBA85297.1"/>
    </source>
</evidence>
<dbReference type="Proteomes" id="UP000294929">
    <property type="component" value="Unassembled WGS sequence"/>
</dbReference>
<comment type="caution">
    <text evidence="2">The sequence shown here is derived from an EMBL/GenBank/DDBJ whole genome shotgun (WGS) entry which is preliminary data.</text>
</comment>